<evidence type="ECO:0000313" key="10">
    <source>
        <dbReference type="EMBL" id="RAV32957.1"/>
    </source>
</evidence>
<proteinExistence type="inferred from homology"/>
<evidence type="ECO:0000313" key="11">
    <source>
        <dbReference type="Proteomes" id="UP000251577"/>
    </source>
</evidence>
<evidence type="ECO:0000256" key="7">
    <source>
        <dbReference type="RuleBase" id="RU361270"/>
    </source>
</evidence>
<evidence type="ECO:0000256" key="4">
    <source>
        <dbReference type="ARBA" id="ARBA00011881"/>
    </source>
</evidence>
<comment type="function">
    <text evidence="2">Catalyzes the hydrolysis of 5-hydroxyisourate (HIU) to 2-oxo-4-hydroxy-4-carboxy-5-ureidoimidazoline (OHCU).</text>
</comment>
<dbReference type="GO" id="GO:0033971">
    <property type="term" value="F:hydroxyisourate hydrolase activity"/>
    <property type="evidence" value="ECO:0007669"/>
    <property type="project" value="UniProtKB-EC"/>
</dbReference>
<evidence type="ECO:0000256" key="1">
    <source>
        <dbReference type="ARBA" id="ARBA00001043"/>
    </source>
</evidence>
<evidence type="ECO:0000259" key="9">
    <source>
        <dbReference type="Pfam" id="PF00576"/>
    </source>
</evidence>
<organism evidence="10 11">
    <name type="scientific">Corynebacterium heidelbergense</name>
    <dbReference type="NCBI Taxonomy" id="2055947"/>
    <lineage>
        <taxon>Bacteria</taxon>
        <taxon>Bacillati</taxon>
        <taxon>Actinomycetota</taxon>
        <taxon>Actinomycetes</taxon>
        <taxon>Mycobacteriales</taxon>
        <taxon>Corynebacteriaceae</taxon>
        <taxon>Corynebacterium</taxon>
    </lineage>
</organism>
<reference evidence="10 11" key="1">
    <citation type="journal article" date="2018" name="Syst. Appl. Microbiol.">
        <title>Corynebacterium heidelbergense sp. nov., isolated from the preen glands of Egyptian geese (Alopochen aegyptiacus).</title>
        <authorList>
            <person name="Braun M.S."/>
            <person name="Wang E."/>
            <person name="Zimmermann S."/>
            <person name="Wink M."/>
        </authorList>
    </citation>
    <scope>NUCLEOTIDE SEQUENCE [LARGE SCALE GENOMIC DNA]</scope>
    <source>
        <strain evidence="10 11">647</strain>
    </source>
</reference>
<evidence type="ECO:0000256" key="5">
    <source>
        <dbReference type="ARBA" id="ARBA00022631"/>
    </source>
</evidence>
<dbReference type="InterPro" id="IPR023416">
    <property type="entry name" value="Transthyretin/HIU_hydrolase_d"/>
</dbReference>
<evidence type="ECO:0000256" key="3">
    <source>
        <dbReference type="ARBA" id="ARBA00009850"/>
    </source>
</evidence>
<comment type="subunit">
    <text evidence="4 7">Homotetramer.</text>
</comment>
<dbReference type="GO" id="GO:0006144">
    <property type="term" value="P:purine nucleobase metabolic process"/>
    <property type="evidence" value="ECO:0007669"/>
    <property type="project" value="UniProtKB-KW"/>
</dbReference>
<comment type="similarity">
    <text evidence="3 7">Belongs to the transthyretin family. 5-hydroxyisourate hydrolase subfamily.</text>
</comment>
<dbReference type="InterPro" id="IPR036817">
    <property type="entry name" value="Transthyretin/HIU_hydrolase_sf"/>
</dbReference>
<comment type="caution">
    <text evidence="10">The sequence shown here is derived from an EMBL/GenBank/DDBJ whole genome shotgun (WGS) entry which is preliminary data.</text>
</comment>
<dbReference type="RefSeq" id="WP_113630033.1">
    <property type="nucleotide sequence ID" value="NZ_QHCV01000006.1"/>
</dbReference>
<dbReference type="Pfam" id="PF00576">
    <property type="entry name" value="Transthyretin"/>
    <property type="match status" value="1"/>
</dbReference>
<dbReference type="AlphaFoldDB" id="A0A364V8K9"/>
<keyword evidence="11" id="KW-1185">Reference proteome</keyword>
<name>A0A364V8K9_9CORY</name>
<accession>A0A364V8K9</accession>
<keyword evidence="5 7" id="KW-0659">Purine metabolism</keyword>
<dbReference type="Gene3D" id="2.60.40.180">
    <property type="entry name" value="Transthyretin/hydroxyisourate hydrolase domain"/>
    <property type="match status" value="1"/>
</dbReference>
<protein>
    <recommendedName>
        <fullName evidence="7">5-hydroxyisourate hydrolase</fullName>
        <shortName evidence="7">HIU hydrolase</shortName>
        <shortName evidence="7">HIUHase</shortName>
        <ecNumber evidence="7">3.5.2.17</ecNumber>
    </recommendedName>
</protein>
<dbReference type="NCBIfam" id="TIGR02962">
    <property type="entry name" value="hdxy_isourate"/>
    <property type="match status" value="1"/>
</dbReference>
<evidence type="ECO:0000256" key="6">
    <source>
        <dbReference type="ARBA" id="ARBA00022801"/>
    </source>
</evidence>
<gene>
    <name evidence="10" type="primary">uraH</name>
    <name evidence="10" type="ORF">DLJ54_01105</name>
</gene>
<dbReference type="EMBL" id="QHCV01000006">
    <property type="protein sequence ID" value="RAV32957.1"/>
    <property type="molecule type" value="Genomic_DNA"/>
</dbReference>
<comment type="catalytic activity">
    <reaction evidence="1 7">
        <text>5-hydroxyisourate + H2O = 5-hydroxy-2-oxo-4-ureido-2,5-dihydro-1H-imidazole-5-carboxylate + H(+)</text>
        <dbReference type="Rhea" id="RHEA:23736"/>
        <dbReference type="ChEBI" id="CHEBI:15377"/>
        <dbReference type="ChEBI" id="CHEBI:15378"/>
        <dbReference type="ChEBI" id="CHEBI:18072"/>
        <dbReference type="ChEBI" id="CHEBI:58639"/>
        <dbReference type="EC" id="3.5.2.17"/>
    </reaction>
</comment>
<feature type="region of interest" description="Disordered" evidence="8">
    <location>
        <begin position="31"/>
        <end position="52"/>
    </location>
</feature>
<feature type="domain" description="Transthyretin/hydroxyisourate hydrolase" evidence="9">
    <location>
        <begin position="3"/>
        <end position="119"/>
    </location>
</feature>
<evidence type="ECO:0000256" key="8">
    <source>
        <dbReference type="SAM" id="MobiDB-lite"/>
    </source>
</evidence>
<sequence>MKLTTHALNTATGQPAADLGFTLTIVASDSPADGGPVQAHSSDIAEDGRTDEDGRYAFDTTLAQGTYRLRFHTGAYFAGSSTETIYPHVDITFTVHSGQGDHLHIPLLISPFGYTTYRGS</sequence>
<keyword evidence="6 7" id="KW-0378">Hydrolase</keyword>
<evidence type="ECO:0000256" key="2">
    <source>
        <dbReference type="ARBA" id="ARBA00002704"/>
    </source>
</evidence>
<dbReference type="PANTHER" id="PTHR10395">
    <property type="entry name" value="URICASE AND TRANSTHYRETIN-RELATED"/>
    <property type="match status" value="1"/>
</dbReference>
<dbReference type="EC" id="3.5.2.17" evidence="7"/>
<dbReference type="PANTHER" id="PTHR10395:SF7">
    <property type="entry name" value="5-HYDROXYISOURATE HYDROLASE"/>
    <property type="match status" value="1"/>
</dbReference>
<dbReference type="SUPFAM" id="SSF49472">
    <property type="entry name" value="Transthyretin (synonym: prealbumin)"/>
    <property type="match status" value="1"/>
</dbReference>
<dbReference type="Proteomes" id="UP000251577">
    <property type="component" value="Unassembled WGS sequence"/>
</dbReference>
<dbReference type="InterPro" id="IPR014306">
    <property type="entry name" value="Hydroxyisourate_hydrolase"/>
</dbReference>